<sequence length="338" mass="38596">MIHITSRIVCVGFLVGLSIASGSAFAPLKTRYQPRIAPARQHVWTTTSTPTIRFSSWVLAYDAMESYQWKFSANNTFGFRDDGITAERLSPPATMVWDRPTTTDVAQRRKRPAPVKQDSREFRVFCDLDGVLVDFESGIRRVFPNEPNIHHVTDVRRVDMWRRLEASGPFFETLPWTNQGKALWKLIQPLRPDILTGVPAHQSSRTEKYAWCARELGIPVEHVDRAGRFHSHSPSPTIMSRKGNINQVEDDDSPRSCRVITCWSFNKHYESGPNAVLIDDRESLREAWERKGGIFIHHDGSLHRTVAQLVDHGILTPEQIPHDIGVAWEDDDENVLRP</sequence>
<accession>A0A8J9X7U7</accession>
<feature type="compositionally biased region" description="Polar residues" evidence="1">
    <location>
        <begin position="232"/>
        <end position="247"/>
    </location>
</feature>
<dbReference type="Proteomes" id="UP000836788">
    <property type="component" value="Chromosome 2"/>
</dbReference>
<evidence type="ECO:0000313" key="2">
    <source>
        <dbReference type="EMBL" id="CAG9285098.1"/>
    </source>
</evidence>
<dbReference type="InterPro" id="IPR036412">
    <property type="entry name" value="HAD-like_sf"/>
</dbReference>
<name>A0A8J9X7U7_PHATR</name>
<gene>
    <name evidence="2" type="ORF">PTTT1_LOCUS27952</name>
</gene>
<organism evidence="2">
    <name type="scientific">Phaeodactylum tricornutum</name>
    <name type="common">Diatom</name>
    <dbReference type="NCBI Taxonomy" id="2850"/>
    <lineage>
        <taxon>Eukaryota</taxon>
        <taxon>Sar</taxon>
        <taxon>Stramenopiles</taxon>
        <taxon>Ochrophyta</taxon>
        <taxon>Bacillariophyta</taxon>
        <taxon>Bacillariophyceae</taxon>
        <taxon>Bacillariophycidae</taxon>
        <taxon>Naviculales</taxon>
        <taxon>Phaeodactylaceae</taxon>
        <taxon>Phaeodactylum</taxon>
    </lineage>
</organism>
<evidence type="ECO:0000256" key="1">
    <source>
        <dbReference type="SAM" id="MobiDB-lite"/>
    </source>
</evidence>
<dbReference type="AlphaFoldDB" id="A0A8J9X7U7"/>
<proteinExistence type="predicted"/>
<dbReference type="SUPFAM" id="SSF56784">
    <property type="entry name" value="HAD-like"/>
    <property type="match status" value="1"/>
</dbReference>
<feature type="region of interest" description="Disordered" evidence="1">
    <location>
        <begin position="227"/>
        <end position="252"/>
    </location>
</feature>
<protein>
    <submittedName>
        <fullName evidence="2">Uncharacterized protein</fullName>
    </submittedName>
</protein>
<dbReference type="EMBL" id="OU594943">
    <property type="protein sequence ID" value="CAG9285098.1"/>
    <property type="molecule type" value="Genomic_DNA"/>
</dbReference>
<reference evidence="2" key="1">
    <citation type="submission" date="2022-02" db="EMBL/GenBank/DDBJ databases">
        <authorList>
            <person name="Giguere J D."/>
        </authorList>
    </citation>
    <scope>NUCLEOTIDE SEQUENCE</scope>
    <source>
        <strain evidence="2">CCAP 1055/1</strain>
    </source>
</reference>